<comment type="similarity">
    <text evidence="2">Belongs to the ABC transporter superfamily.</text>
</comment>
<dbReference type="AlphaFoldDB" id="A0A401H9U4"/>
<dbReference type="InterPro" id="IPR017871">
    <property type="entry name" value="ABC_transporter-like_CS"/>
</dbReference>
<feature type="domain" description="ABC transporter" evidence="8">
    <location>
        <begin position="5"/>
        <end position="240"/>
    </location>
</feature>
<keyword evidence="3" id="KW-0813">Transport</keyword>
<keyword evidence="4" id="KW-1003">Cell membrane</keyword>
<dbReference type="PROSITE" id="PS00211">
    <property type="entry name" value="ABC_TRANSPORTER_1"/>
    <property type="match status" value="1"/>
</dbReference>
<dbReference type="SMART" id="SM00382">
    <property type="entry name" value="AAA"/>
    <property type="match status" value="1"/>
</dbReference>
<dbReference type="Pfam" id="PF00005">
    <property type="entry name" value="ABC_tran"/>
    <property type="match status" value="1"/>
</dbReference>
<dbReference type="EMBL" id="BDMD01000047">
    <property type="protein sequence ID" value="GBF09187.1"/>
    <property type="molecule type" value="Genomic_DNA"/>
</dbReference>
<dbReference type="InterPro" id="IPR050086">
    <property type="entry name" value="MetN_ABC_transporter-like"/>
</dbReference>
<dbReference type="RefSeq" id="WP_131160183.1">
    <property type="nucleotide sequence ID" value="NZ_BDMD01000047.1"/>
</dbReference>
<protein>
    <submittedName>
        <fullName evidence="9">ABC transporter, ATP binding protein</fullName>
    </submittedName>
</protein>
<evidence type="ECO:0000256" key="3">
    <source>
        <dbReference type="ARBA" id="ARBA00022448"/>
    </source>
</evidence>
<comment type="caution">
    <text evidence="9">The sequence shown here is derived from an EMBL/GenBank/DDBJ whole genome shotgun (WGS) entry which is preliminary data.</text>
</comment>
<keyword evidence="5" id="KW-0547">Nucleotide-binding</keyword>
<evidence type="ECO:0000259" key="8">
    <source>
        <dbReference type="PROSITE" id="PS50893"/>
    </source>
</evidence>
<dbReference type="GO" id="GO:0016887">
    <property type="term" value="F:ATP hydrolysis activity"/>
    <property type="evidence" value="ECO:0007669"/>
    <property type="project" value="InterPro"/>
</dbReference>
<dbReference type="OrthoDB" id="31298at2157"/>
<evidence type="ECO:0000256" key="2">
    <source>
        <dbReference type="ARBA" id="ARBA00005417"/>
    </source>
</evidence>
<dbReference type="Gene3D" id="3.40.50.300">
    <property type="entry name" value="P-loop containing nucleotide triphosphate hydrolases"/>
    <property type="match status" value="1"/>
</dbReference>
<evidence type="ECO:0000256" key="1">
    <source>
        <dbReference type="ARBA" id="ARBA00004202"/>
    </source>
</evidence>
<dbReference type="PANTHER" id="PTHR43166:SF9">
    <property type="entry name" value="GLUTAMATE_ASPARTATE IMPORT ATP-BINDING PROTEIN GLTL"/>
    <property type="match status" value="1"/>
</dbReference>
<gene>
    <name evidence="9" type="ORF">apy_09120</name>
</gene>
<organism evidence="9 10">
    <name type="scientific">Aeropyrum pernix</name>
    <dbReference type="NCBI Taxonomy" id="56636"/>
    <lineage>
        <taxon>Archaea</taxon>
        <taxon>Thermoproteota</taxon>
        <taxon>Thermoprotei</taxon>
        <taxon>Desulfurococcales</taxon>
        <taxon>Desulfurococcaceae</taxon>
        <taxon>Aeropyrum</taxon>
    </lineage>
</organism>
<keyword evidence="7" id="KW-0472">Membrane</keyword>
<dbReference type="SUPFAM" id="SSF52540">
    <property type="entry name" value="P-loop containing nucleoside triphosphate hydrolases"/>
    <property type="match status" value="1"/>
</dbReference>
<evidence type="ECO:0000313" key="10">
    <source>
        <dbReference type="Proteomes" id="UP000291213"/>
    </source>
</evidence>
<comment type="subcellular location">
    <subcellularLocation>
        <location evidence="1">Cell membrane</location>
        <topology evidence="1">Peripheral membrane protein</topology>
    </subcellularLocation>
</comment>
<dbReference type="PROSITE" id="PS50893">
    <property type="entry name" value="ABC_TRANSPORTER_2"/>
    <property type="match status" value="1"/>
</dbReference>
<proteinExistence type="inferred from homology"/>
<evidence type="ECO:0000256" key="6">
    <source>
        <dbReference type="ARBA" id="ARBA00022840"/>
    </source>
</evidence>
<dbReference type="GO" id="GO:0005886">
    <property type="term" value="C:plasma membrane"/>
    <property type="evidence" value="ECO:0007669"/>
    <property type="project" value="UniProtKB-SubCell"/>
</dbReference>
<keyword evidence="6" id="KW-0067">ATP-binding</keyword>
<sequence>MARLLEVRGLVVSYSGEKVLKGVDISLSYGEKLVIMGPSGSGKSTLLKAIPRLVEPDSGSIVFRGVDITRLSGSQLRMVRRKIGYLPQSYSLFPHMTVLRNVTYPLEKALGLSRRDAEERAVKYLSMLGIEDLAHRHPARLSGGQQQRAALARALAMEPDILLLDEPTSALDPESRADVLEALFRVATLGKAMIVVTHEADFAVKVADRMAFMEDGIVKEEGKPSELVEGSERVRRFLESILESCAPP</sequence>
<dbReference type="InterPro" id="IPR003593">
    <property type="entry name" value="AAA+_ATPase"/>
</dbReference>
<evidence type="ECO:0000256" key="4">
    <source>
        <dbReference type="ARBA" id="ARBA00022475"/>
    </source>
</evidence>
<accession>A0A401H9U4</accession>
<dbReference type="InterPro" id="IPR027417">
    <property type="entry name" value="P-loop_NTPase"/>
</dbReference>
<dbReference type="InterPro" id="IPR003439">
    <property type="entry name" value="ABC_transporter-like_ATP-bd"/>
</dbReference>
<dbReference type="Proteomes" id="UP000291213">
    <property type="component" value="Unassembled WGS sequence"/>
</dbReference>
<evidence type="ECO:0000256" key="7">
    <source>
        <dbReference type="ARBA" id="ARBA00023136"/>
    </source>
</evidence>
<dbReference type="PANTHER" id="PTHR43166">
    <property type="entry name" value="AMINO ACID IMPORT ATP-BINDING PROTEIN"/>
    <property type="match status" value="1"/>
</dbReference>
<evidence type="ECO:0000256" key="5">
    <source>
        <dbReference type="ARBA" id="ARBA00022741"/>
    </source>
</evidence>
<evidence type="ECO:0000313" key="9">
    <source>
        <dbReference type="EMBL" id="GBF09187.1"/>
    </source>
</evidence>
<dbReference type="GO" id="GO:0005524">
    <property type="term" value="F:ATP binding"/>
    <property type="evidence" value="ECO:0007669"/>
    <property type="project" value="UniProtKB-KW"/>
</dbReference>
<name>A0A401H9U4_AERPX</name>
<reference evidence="9 10" key="1">
    <citation type="submission" date="2017-02" db="EMBL/GenBank/DDBJ databases">
        <title>isolation and characterization of a novel temperate virus Aeropyrum globular virus 1 infecting hyperthermophilic archaeon Aeropyrum.</title>
        <authorList>
            <person name="Yumiya M."/>
            <person name="Yoshida T."/>
            <person name="Sako Y."/>
        </authorList>
    </citation>
    <scope>NUCLEOTIDE SEQUENCE [LARGE SCALE GENOMIC DNA]</scope>
    <source>
        <strain evidence="9 10">YK1-12-2013</strain>
    </source>
</reference>